<dbReference type="EMBL" id="FQWQ01000003">
    <property type="protein sequence ID" value="SHH64518.1"/>
    <property type="molecule type" value="Genomic_DNA"/>
</dbReference>
<protein>
    <recommendedName>
        <fullName evidence="2">eCIS core domain-containing protein</fullName>
    </recommendedName>
</protein>
<feature type="compositionally biased region" description="Basic and acidic residues" evidence="1">
    <location>
        <begin position="85"/>
        <end position="96"/>
    </location>
</feature>
<feature type="region of interest" description="Disordered" evidence="1">
    <location>
        <begin position="82"/>
        <end position="116"/>
    </location>
</feature>
<dbReference type="STRING" id="947013.SAMN04488109_4799"/>
<dbReference type="AlphaFoldDB" id="A0A1M5UNT9"/>
<dbReference type="RefSeq" id="WP_073139144.1">
    <property type="nucleotide sequence ID" value="NZ_FQWQ01000003.1"/>
</dbReference>
<dbReference type="InterPro" id="IPR025295">
    <property type="entry name" value="eCIS_core_dom"/>
</dbReference>
<keyword evidence="4" id="KW-1185">Reference proteome</keyword>
<feature type="domain" description="eCIS core" evidence="2">
    <location>
        <begin position="116"/>
        <end position="191"/>
    </location>
</feature>
<dbReference type="Pfam" id="PF13699">
    <property type="entry name" value="eCIS_core"/>
    <property type="match status" value="1"/>
</dbReference>
<reference evidence="3 4" key="1">
    <citation type="submission" date="2016-11" db="EMBL/GenBank/DDBJ databases">
        <authorList>
            <person name="Jaros S."/>
            <person name="Januszkiewicz K."/>
            <person name="Wedrychowicz H."/>
        </authorList>
    </citation>
    <scope>NUCLEOTIDE SEQUENCE [LARGE SCALE GENOMIC DNA]</scope>
    <source>
        <strain evidence="3 4">DSM 24574</strain>
    </source>
</reference>
<evidence type="ECO:0000259" key="2">
    <source>
        <dbReference type="Pfam" id="PF13699"/>
    </source>
</evidence>
<dbReference type="Proteomes" id="UP000184212">
    <property type="component" value="Unassembled WGS sequence"/>
</dbReference>
<evidence type="ECO:0000313" key="4">
    <source>
        <dbReference type="Proteomes" id="UP000184212"/>
    </source>
</evidence>
<evidence type="ECO:0000313" key="3">
    <source>
        <dbReference type="EMBL" id="SHH64518.1"/>
    </source>
</evidence>
<dbReference type="OrthoDB" id="4317910at2"/>
<name>A0A1M5UNT9_9BACT</name>
<evidence type="ECO:0000256" key="1">
    <source>
        <dbReference type="SAM" id="MobiDB-lite"/>
    </source>
</evidence>
<gene>
    <name evidence="3" type="ORF">SAMN04488109_4799</name>
</gene>
<sequence length="459" mass="47438">MRTTVQRTPSESAAKSHPFFLKREPNHALFFQPQLTVGPTDDVYEREADAVADQVMRNDGHAAIQTKISPVTLQPKCAACEEEERMQRKESEKEGASSEAPALVSATLGGGGSRMAPDTRSFMENRFGYDFGQVKVHTDTTAAKSAQSIHALAYTSGSNIVFNAGQYAPHTPQGKRLLAHELTHVVQQGHGAPAKVQRQQSSPRSCPMPVATAVYSRGNDDWAECSYETARITVSLVLDQCGCNGGGSMPLSVNYSAVLQGKSFTGRMIPNPRGGPAIRQQEGQASHIATGTITPGRSTAGPTQAGMALSEAGVPGNTSGPLRLSIDDAQTGGVPGDPGDTVSQQLSVGSVPCLGSSRGGTVNLGGGFQVINYSVDADSSGVQAADITLSEPGRMAGRIPTPLIKLSPGTPGTPYPAFPGTPRPGGTGCSCNTTTGVQVGGGCNRGTGGAGFGGTKTNP</sequence>
<organism evidence="3 4">
    <name type="scientific">Chryseolinea serpens</name>
    <dbReference type="NCBI Taxonomy" id="947013"/>
    <lineage>
        <taxon>Bacteria</taxon>
        <taxon>Pseudomonadati</taxon>
        <taxon>Bacteroidota</taxon>
        <taxon>Cytophagia</taxon>
        <taxon>Cytophagales</taxon>
        <taxon>Fulvivirgaceae</taxon>
        <taxon>Chryseolinea</taxon>
    </lineage>
</organism>
<proteinExistence type="predicted"/>
<accession>A0A1M5UNT9</accession>